<sequence>MNFFGWWADQSPWLRYGVALLLIAISTVIFFAGTIWIWGWVAGVVLLLFAGPSSSEKNGYRF</sequence>
<dbReference type="RefSeq" id="WP_206291728.1">
    <property type="nucleotide sequence ID" value="NZ_CP063458.1"/>
</dbReference>
<protein>
    <submittedName>
        <fullName evidence="2">Uncharacterized protein</fullName>
    </submittedName>
</protein>
<organism evidence="2 3">
    <name type="scientific">Humisphaera borealis</name>
    <dbReference type="NCBI Taxonomy" id="2807512"/>
    <lineage>
        <taxon>Bacteria</taxon>
        <taxon>Pseudomonadati</taxon>
        <taxon>Planctomycetota</taxon>
        <taxon>Phycisphaerae</taxon>
        <taxon>Tepidisphaerales</taxon>
        <taxon>Tepidisphaeraceae</taxon>
        <taxon>Humisphaera</taxon>
    </lineage>
</organism>
<keyword evidence="3" id="KW-1185">Reference proteome</keyword>
<dbReference type="AlphaFoldDB" id="A0A7M2WTD3"/>
<accession>A0A7M2WTD3</accession>
<name>A0A7M2WTD3_9BACT</name>
<feature type="transmembrane region" description="Helical" evidence="1">
    <location>
        <begin position="20"/>
        <end position="49"/>
    </location>
</feature>
<evidence type="ECO:0000313" key="3">
    <source>
        <dbReference type="Proteomes" id="UP000593765"/>
    </source>
</evidence>
<keyword evidence="1" id="KW-1133">Transmembrane helix</keyword>
<dbReference type="Proteomes" id="UP000593765">
    <property type="component" value="Chromosome"/>
</dbReference>
<evidence type="ECO:0000256" key="1">
    <source>
        <dbReference type="SAM" id="Phobius"/>
    </source>
</evidence>
<proteinExistence type="predicted"/>
<evidence type="ECO:0000313" key="2">
    <source>
        <dbReference type="EMBL" id="QOV88726.1"/>
    </source>
</evidence>
<keyword evidence="1" id="KW-0812">Transmembrane</keyword>
<reference evidence="2 3" key="1">
    <citation type="submission" date="2020-10" db="EMBL/GenBank/DDBJ databases">
        <title>Wide distribution of Phycisphaera-like planctomycetes from WD2101 soil group in peatlands and genome analysis of the first cultivated representative.</title>
        <authorList>
            <person name="Dedysh S.N."/>
            <person name="Beletsky A.V."/>
            <person name="Ivanova A."/>
            <person name="Kulichevskaya I.S."/>
            <person name="Suzina N.E."/>
            <person name="Philippov D.A."/>
            <person name="Rakitin A.L."/>
            <person name="Mardanov A.V."/>
            <person name="Ravin N.V."/>
        </authorList>
    </citation>
    <scope>NUCLEOTIDE SEQUENCE [LARGE SCALE GENOMIC DNA]</scope>
    <source>
        <strain evidence="2 3">M1803</strain>
    </source>
</reference>
<keyword evidence="1" id="KW-0472">Membrane</keyword>
<gene>
    <name evidence="2" type="ORF">IPV69_21220</name>
</gene>
<dbReference type="KEGG" id="hbs:IPV69_21220"/>
<dbReference type="EMBL" id="CP063458">
    <property type="protein sequence ID" value="QOV88726.1"/>
    <property type="molecule type" value="Genomic_DNA"/>
</dbReference>